<dbReference type="AlphaFoldDB" id="A0A6A7AD94"/>
<dbReference type="InterPro" id="IPR023631">
    <property type="entry name" value="Amidase_dom"/>
</dbReference>
<evidence type="ECO:0000259" key="1">
    <source>
        <dbReference type="Pfam" id="PF01425"/>
    </source>
</evidence>
<dbReference type="PANTHER" id="PTHR46310:SF7">
    <property type="entry name" value="AMIDASE 1"/>
    <property type="match status" value="1"/>
</dbReference>
<dbReference type="Proteomes" id="UP000799424">
    <property type="component" value="Unassembled WGS sequence"/>
</dbReference>
<evidence type="ECO:0000313" key="3">
    <source>
        <dbReference type="Proteomes" id="UP000799424"/>
    </source>
</evidence>
<keyword evidence="3" id="KW-1185">Reference proteome</keyword>
<reference evidence="2" key="1">
    <citation type="journal article" date="2020" name="Stud. Mycol.">
        <title>101 Dothideomycetes genomes: a test case for predicting lifestyles and emergence of pathogens.</title>
        <authorList>
            <person name="Haridas S."/>
            <person name="Albert R."/>
            <person name="Binder M."/>
            <person name="Bloem J."/>
            <person name="Labutti K."/>
            <person name="Salamov A."/>
            <person name="Andreopoulos B."/>
            <person name="Baker S."/>
            <person name="Barry K."/>
            <person name="Bills G."/>
            <person name="Bluhm B."/>
            <person name="Cannon C."/>
            <person name="Castanera R."/>
            <person name="Culley D."/>
            <person name="Daum C."/>
            <person name="Ezra D."/>
            <person name="Gonzalez J."/>
            <person name="Henrissat B."/>
            <person name="Kuo A."/>
            <person name="Liang C."/>
            <person name="Lipzen A."/>
            <person name="Lutzoni F."/>
            <person name="Magnuson J."/>
            <person name="Mondo S."/>
            <person name="Nolan M."/>
            <person name="Ohm R."/>
            <person name="Pangilinan J."/>
            <person name="Park H.-J."/>
            <person name="Ramirez L."/>
            <person name="Alfaro M."/>
            <person name="Sun H."/>
            <person name="Tritt A."/>
            <person name="Yoshinaga Y."/>
            <person name="Zwiers L.-H."/>
            <person name="Turgeon B."/>
            <person name="Goodwin S."/>
            <person name="Spatafora J."/>
            <person name="Crous P."/>
            <person name="Grigoriev I."/>
        </authorList>
    </citation>
    <scope>NUCLEOTIDE SEQUENCE</scope>
    <source>
        <strain evidence="2">CBS 113818</strain>
    </source>
</reference>
<dbReference type="Gene3D" id="3.90.1300.10">
    <property type="entry name" value="Amidase signature (AS) domain"/>
    <property type="match status" value="2"/>
</dbReference>
<evidence type="ECO:0000313" key="2">
    <source>
        <dbReference type="EMBL" id="KAF2831281.1"/>
    </source>
</evidence>
<dbReference type="InterPro" id="IPR036928">
    <property type="entry name" value="AS_sf"/>
</dbReference>
<gene>
    <name evidence="2" type="ORF">CC86DRAFT_390914</name>
</gene>
<organism evidence="2 3">
    <name type="scientific">Ophiobolus disseminans</name>
    <dbReference type="NCBI Taxonomy" id="1469910"/>
    <lineage>
        <taxon>Eukaryota</taxon>
        <taxon>Fungi</taxon>
        <taxon>Dikarya</taxon>
        <taxon>Ascomycota</taxon>
        <taxon>Pezizomycotina</taxon>
        <taxon>Dothideomycetes</taxon>
        <taxon>Pleosporomycetidae</taxon>
        <taxon>Pleosporales</taxon>
        <taxon>Pleosporineae</taxon>
        <taxon>Phaeosphaeriaceae</taxon>
        <taxon>Ophiobolus</taxon>
    </lineage>
</organism>
<dbReference type="PANTHER" id="PTHR46310">
    <property type="entry name" value="AMIDASE 1"/>
    <property type="match status" value="1"/>
</dbReference>
<protein>
    <submittedName>
        <fullName evidence="2">Amidase signature enzyme</fullName>
    </submittedName>
</protein>
<accession>A0A6A7AD94</accession>
<dbReference type="OrthoDB" id="5423360at2759"/>
<proteinExistence type="predicted"/>
<dbReference type="Pfam" id="PF01425">
    <property type="entry name" value="Amidase"/>
    <property type="match status" value="1"/>
</dbReference>
<feature type="domain" description="Amidase" evidence="1">
    <location>
        <begin position="94"/>
        <end position="253"/>
    </location>
</feature>
<dbReference type="EMBL" id="MU006218">
    <property type="protein sequence ID" value="KAF2831281.1"/>
    <property type="molecule type" value="Genomic_DNA"/>
</dbReference>
<name>A0A6A7AD94_9PLEO</name>
<sequence>MRFIAPGGASGLMGIVHKATFLTVFEVDETEPVDLDWTTRPVNEYTKSDDVFRPEFLKAALPRAHAHHLLPYYYSTGTLRPVWKLYEDTHSAFLQSLVVDKKVASKLTHPLRGWRIAVKDNFQIQRIRTSAYNRAYFELYPPDSRAAVCIQKLYDAGATIVGTTKLASFAATEEPMECVDWPAPFNPRADGYQSPAGSSSGSGMAVAAYGWLDVTVGSDTSESGRRPGHWNGCFAMRPSNGYLSQERLPSSFPSRTDCCQLLLSIVYAADYMDMIRNAPQRELLDAFVADLEKTFGVKHEKVSFEEIWKTNPPSQANGASLLTYMKDASRDSFFYEGYHNFAAFRQDYKTKFGKDAYISPPVRRQWELSSHISASSHAEAMLKVEVCKTWFEEVITKPSKQNTLVFIPIEEIAPRYRDEMPTAHFNPVGVPNLFLSPILKAPELTVPIGEVAYSSKVSDNEEKLPVAVSVIGPPGQDLFLFDLVMKCPQNSNRPDRVLAGRKLFPDAESIE</sequence>
<dbReference type="SUPFAM" id="SSF75304">
    <property type="entry name" value="Amidase signature (AS) enzymes"/>
    <property type="match status" value="1"/>
</dbReference>